<dbReference type="Pfam" id="PF15955">
    <property type="entry name" value="Cuticle_4"/>
    <property type="match status" value="1"/>
</dbReference>
<dbReference type="AlphaFoldDB" id="A0A453YZW8"/>
<dbReference type="Proteomes" id="UP000007062">
    <property type="component" value="Chromosome 3R"/>
</dbReference>
<dbReference type="InParanoid" id="A0A453YZW8"/>
<dbReference type="PANTHER" id="PTHR12336:SF0">
    <property type="entry name" value="ADULT CUTICLE PROTEIN 1-RELATED"/>
    <property type="match status" value="1"/>
</dbReference>
<reference evidence="1" key="3">
    <citation type="submission" date="2020-05" db="UniProtKB">
        <authorList>
            <consortium name="EnsemblMetazoa"/>
        </authorList>
    </citation>
    <scope>IDENTIFICATION</scope>
    <source>
        <strain evidence="1">PEST</strain>
    </source>
</reference>
<protein>
    <submittedName>
        <fullName evidence="1">Uncharacterized protein</fullName>
    </submittedName>
</protein>
<proteinExistence type="predicted"/>
<dbReference type="RefSeq" id="XP_061514170.1">
    <property type="nucleotide sequence ID" value="XM_061658186.1"/>
</dbReference>
<dbReference type="KEGG" id="aga:5668392"/>
<evidence type="ECO:0000313" key="1">
    <source>
        <dbReference type="EnsemblMetazoa" id="AGAP029416-PA"/>
    </source>
</evidence>
<dbReference type="EMBL" id="AAAB01008964">
    <property type="status" value="NOT_ANNOTATED_CDS"/>
    <property type="molecule type" value="Genomic_DNA"/>
</dbReference>
<keyword evidence="2" id="KW-1185">Reference proteome</keyword>
<dbReference type="EnsemblMetazoa" id="AGAP029416-RA">
    <property type="protein sequence ID" value="AGAP029416-PA"/>
    <property type="gene ID" value="AGAP029416"/>
</dbReference>
<dbReference type="PANTHER" id="PTHR12336">
    <property type="entry name" value="ADULT CUTICLE PROTEIN 1-RELATED"/>
    <property type="match status" value="1"/>
</dbReference>
<reference evidence="1 2" key="2">
    <citation type="journal article" date="2004" name="Trends Parasitol.">
        <title>The Anopheles gambiae genome: an update.</title>
        <authorList>
            <person name="Mongin E."/>
            <person name="Louis C."/>
            <person name="Holt R.A."/>
            <person name="Birney E."/>
            <person name="Collins F.H."/>
        </authorList>
    </citation>
    <scope>NUCLEOTIDE SEQUENCE [LARGE SCALE GENOMIC DNA]</scope>
    <source>
        <strain evidence="1 2">PEST</strain>
    </source>
</reference>
<dbReference type="InterPro" id="IPR031874">
    <property type="entry name" value="Cuticle_Acp1"/>
</dbReference>
<sequence>MKCIAAVVMVALAVVAECGLIPAPVVYSAPQMTVVQQNVAPKYVVSAPLAYAAPAYSYAAPAYSYAAQTVSYAVPAVSYARVASVAPVAYSAPSFYADSDVVEAAPVSVAPAATVVAQPAVAVVAQKEARYVAANRGAVHEAPLAGHAVNQQSLNLEAAPRMKVINEATVIYKTNEHGTVVNSYDLTTCP</sequence>
<dbReference type="VEuPathDB" id="VectorBase:AGAP029416"/>
<dbReference type="VEuPathDB" id="VectorBase:AGAMI1_008519"/>
<evidence type="ECO:0000313" key="2">
    <source>
        <dbReference type="Proteomes" id="UP000007062"/>
    </source>
</evidence>
<reference evidence="1 2" key="1">
    <citation type="journal article" date="2002" name="Science">
        <title>The genome sequence of the malaria mosquito Anopheles gambiae.</title>
        <authorList>
            <person name="Holt R.A."/>
            <person name="Subramanian G.M."/>
            <person name="Halpern A."/>
            <person name="Sutton G.G."/>
            <person name="Charlab R."/>
            <person name="Nusskern D.R."/>
            <person name="Wincker P."/>
            <person name="Clark A.G."/>
            <person name="Ribeiro J.M."/>
            <person name="Wides R."/>
            <person name="Salzberg S.L."/>
            <person name="Loftus B."/>
            <person name="Yandell M."/>
            <person name="Majoros W.H."/>
            <person name="Rusch D.B."/>
            <person name="Lai Z."/>
            <person name="Kraft C.L."/>
            <person name="Abril J.F."/>
            <person name="Anthouard V."/>
            <person name="Arensburger P."/>
            <person name="Atkinson P.W."/>
            <person name="Baden H."/>
            <person name="de Berardinis V."/>
            <person name="Baldwin D."/>
            <person name="Benes V."/>
            <person name="Biedler J."/>
            <person name="Blass C."/>
            <person name="Bolanos R."/>
            <person name="Boscus D."/>
            <person name="Barnstead M."/>
            <person name="Cai S."/>
            <person name="Center A."/>
            <person name="Chaturverdi K."/>
            <person name="Christophides G.K."/>
            <person name="Chrystal M.A."/>
            <person name="Clamp M."/>
            <person name="Cravchik A."/>
            <person name="Curwen V."/>
            <person name="Dana A."/>
            <person name="Delcher A."/>
            <person name="Dew I."/>
            <person name="Evans C.A."/>
            <person name="Flanigan M."/>
            <person name="Grundschober-Freimoser A."/>
            <person name="Friedli L."/>
            <person name="Gu Z."/>
            <person name="Guan P."/>
            <person name="Guigo R."/>
            <person name="Hillenmeyer M.E."/>
            <person name="Hladun S.L."/>
            <person name="Hogan J.R."/>
            <person name="Hong Y.S."/>
            <person name="Hoover J."/>
            <person name="Jaillon O."/>
            <person name="Ke Z."/>
            <person name="Kodira C."/>
            <person name="Kokoza E."/>
            <person name="Koutsos A."/>
            <person name="Letunic I."/>
            <person name="Levitsky A."/>
            <person name="Liang Y."/>
            <person name="Lin J.J."/>
            <person name="Lobo N.F."/>
            <person name="Lopez J.R."/>
            <person name="Malek J.A."/>
            <person name="McIntosh T.C."/>
            <person name="Meister S."/>
            <person name="Miller J."/>
            <person name="Mobarry C."/>
            <person name="Mongin E."/>
            <person name="Murphy S.D."/>
            <person name="O'Brochta D.A."/>
            <person name="Pfannkoch C."/>
            <person name="Qi R."/>
            <person name="Regier M.A."/>
            <person name="Remington K."/>
            <person name="Shao H."/>
            <person name="Sharakhova M.V."/>
            <person name="Sitter C.D."/>
            <person name="Shetty J."/>
            <person name="Smith T.J."/>
            <person name="Strong R."/>
            <person name="Sun J."/>
            <person name="Thomasova D."/>
            <person name="Ton L.Q."/>
            <person name="Topalis P."/>
            <person name="Tu Z."/>
            <person name="Unger M.F."/>
            <person name="Walenz B."/>
            <person name="Wang A."/>
            <person name="Wang J."/>
            <person name="Wang M."/>
            <person name="Wang X."/>
            <person name="Woodford K.J."/>
            <person name="Wortman J.R."/>
            <person name="Wu M."/>
            <person name="Yao A."/>
            <person name="Zdobnov E.M."/>
            <person name="Zhang H."/>
            <person name="Zhao Q."/>
            <person name="Zhao S."/>
            <person name="Zhu S.C."/>
            <person name="Zhimulev I."/>
            <person name="Coluzzi M."/>
            <person name="della Torre A."/>
            <person name="Roth C.W."/>
            <person name="Louis C."/>
            <person name="Kalush F."/>
            <person name="Mural R.J."/>
            <person name="Myers E.W."/>
            <person name="Adams M.D."/>
            <person name="Smith H.O."/>
            <person name="Broder S."/>
            <person name="Gardner M.J."/>
            <person name="Fraser C.M."/>
            <person name="Birney E."/>
            <person name="Bork P."/>
            <person name="Brey P.T."/>
            <person name="Venter J.C."/>
            <person name="Weissenbach J."/>
            <person name="Kafatos F.C."/>
            <person name="Collins F.H."/>
            <person name="Hoffman S.L."/>
        </authorList>
    </citation>
    <scope>NUCLEOTIDE SEQUENCE [LARGE SCALE GENOMIC DNA]</scope>
    <source>
        <strain evidence="1 2">PEST</strain>
    </source>
</reference>
<name>A0A453YZW8_ANOGA</name>
<dbReference type="GeneID" id="5668392"/>
<organism evidence="1 2">
    <name type="scientific">Anopheles gambiae</name>
    <name type="common">African malaria mosquito</name>
    <dbReference type="NCBI Taxonomy" id="7165"/>
    <lineage>
        <taxon>Eukaryota</taxon>
        <taxon>Metazoa</taxon>
        <taxon>Ecdysozoa</taxon>
        <taxon>Arthropoda</taxon>
        <taxon>Hexapoda</taxon>
        <taxon>Insecta</taxon>
        <taxon>Pterygota</taxon>
        <taxon>Neoptera</taxon>
        <taxon>Endopterygota</taxon>
        <taxon>Diptera</taxon>
        <taxon>Nematocera</taxon>
        <taxon>Culicoidea</taxon>
        <taxon>Culicidae</taxon>
        <taxon>Anophelinae</taxon>
        <taxon>Anopheles</taxon>
    </lineage>
</organism>
<accession>A0A453YZW8</accession>